<dbReference type="Pfam" id="PF00580">
    <property type="entry name" value="UvrD-helicase"/>
    <property type="match status" value="2"/>
</dbReference>
<organism evidence="11 12">
    <name type="scientific">Propionispira arboris</name>
    <dbReference type="NCBI Taxonomy" id="84035"/>
    <lineage>
        <taxon>Bacteria</taxon>
        <taxon>Bacillati</taxon>
        <taxon>Bacillota</taxon>
        <taxon>Negativicutes</taxon>
        <taxon>Selenomonadales</taxon>
        <taxon>Selenomonadaceae</taxon>
        <taxon>Propionispira</taxon>
    </lineage>
</organism>
<comment type="catalytic activity">
    <reaction evidence="8">
        <text>ATP + H2O = ADP + phosphate + H(+)</text>
        <dbReference type="Rhea" id="RHEA:13065"/>
        <dbReference type="ChEBI" id="CHEBI:15377"/>
        <dbReference type="ChEBI" id="CHEBI:15378"/>
        <dbReference type="ChEBI" id="CHEBI:30616"/>
        <dbReference type="ChEBI" id="CHEBI:43474"/>
        <dbReference type="ChEBI" id="CHEBI:456216"/>
        <dbReference type="EC" id="5.6.2.4"/>
    </reaction>
</comment>
<dbReference type="AlphaFoldDB" id="A0A1H7B211"/>
<dbReference type="RefSeq" id="WP_091832948.1">
    <property type="nucleotide sequence ID" value="NZ_FNZK01000014.1"/>
</dbReference>
<evidence type="ECO:0000256" key="2">
    <source>
        <dbReference type="ARBA" id="ARBA00022801"/>
    </source>
</evidence>
<proteinExistence type="predicted"/>
<keyword evidence="5" id="KW-0413">Isomerase</keyword>
<keyword evidence="1 9" id="KW-0547">Nucleotide-binding</keyword>
<dbReference type="Pfam" id="PF13361">
    <property type="entry name" value="UvrD_C"/>
    <property type="match status" value="1"/>
</dbReference>
<keyword evidence="2 9" id="KW-0378">Hydrolase</keyword>
<dbReference type="InterPro" id="IPR014016">
    <property type="entry name" value="UvrD-like_ATP-bd"/>
</dbReference>
<dbReference type="GO" id="GO:0000725">
    <property type="term" value="P:recombinational repair"/>
    <property type="evidence" value="ECO:0007669"/>
    <property type="project" value="TreeGrafter"/>
</dbReference>
<sequence>MHTLTPEQEEFNAAEGKVVLCACPGSGKTYVVARKLLSYIQTWQCSHQGVAVLSFTNVASQEIEKQAKELMDDGFKIEHPHFVGTIDSFINTFILLRFGYLMNKEVPKRPTIVINNIFQFPYKYWRSECHRQGCIEGICEFRWDINGDLYRKKNRVTCSAGTYGTPCKQYKKMLLDKGYVFQNEAAALSYLLLKKYPDISKAIAARFPIIIIDETQDTSIEQMAVLDLLTEAGMRSVFLVGDPDQSIYEWRSATPECFLDKMRAKEWKTIYLTTNFRSSQTICNATQAFANSLANKPPSTAVGDCAKHGQKPVLILYNDQVDESTIIKKFIELCQDNSITEANSDIAVVTRGRIHSNTDVHGLWKSIEIELLAQSAYEWYYRSRKKAFELCEKALFSMAIKELRDIDITIAADIESIMVYDTWKFWIISILCRFPSPQKTLNSWITELKSILVNLLDQLKITLREGILIDEVIKIKTRDKKILVLKIYH</sequence>
<comment type="catalytic activity">
    <reaction evidence="6">
        <text>Couples ATP hydrolysis with the unwinding of duplex DNA by translocating in the 3'-5' direction.</text>
        <dbReference type="EC" id="5.6.2.4"/>
    </reaction>
</comment>
<dbReference type="GO" id="GO:0005524">
    <property type="term" value="F:ATP binding"/>
    <property type="evidence" value="ECO:0007669"/>
    <property type="project" value="UniProtKB-UniRule"/>
</dbReference>
<dbReference type="InterPro" id="IPR014017">
    <property type="entry name" value="DNA_helicase_UvrD-like_C"/>
</dbReference>
<evidence type="ECO:0000256" key="6">
    <source>
        <dbReference type="ARBA" id="ARBA00034617"/>
    </source>
</evidence>
<evidence type="ECO:0000256" key="9">
    <source>
        <dbReference type="PROSITE-ProRule" id="PRU00560"/>
    </source>
</evidence>
<evidence type="ECO:0000313" key="11">
    <source>
        <dbReference type="EMBL" id="SEJ71508.1"/>
    </source>
</evidence>
<evidence type="ECO:0000313" key="12">
    <source>
        <dbReference type="Proteomes" id="UP000199662"/>
    </source>
</evidence>
<name>A0A1H7B211_9FIRM</name>
<dbReference type="PROSITE" id="PS51198">
    <property type="entry name" value="UVRD_HELICASE_ATP_BIND"/>
    <property type="match status" value="1"/>
</dbReference>
<dbReference type="Gene3D" id="3.40.50.300">
    <property type="entry name" value="P-loop containing nucleotide triphosphate hydrolases"/>
    <property type="match status" value="2"/>
</dbReference>
<keyword evidence="4 9" id="KW-0067">ATP-binding</keyword>
<evidence type="ECO:0000256" key="4">
    <source>
        <dbReference type="ARBA" id="ARBA00022840"/>
    </source>
</evidence>
<dbReference type="GO" id="GO:0043138">
    <property type="term" value="F:3'-5' DNA helicase activity"/>
    <property type="evidence" value="ECO:0007669"/>
    <property type="project" value="UniProtKB-EC"/>
</dbReference>
<dbReference type="InterPro" id="IPR000212">
    <property type="entry name" value="DNA_helicase_UvrD/REP"/>
</dbReference>
<dbReference type="SUPFAM" id="SSF52540">
    <property type="entry name" value="P-loop containing nucleoside triphosphate hydrolases"/>
    <property type="match status" value="1"/>
</dbReference>
<dbReference type="GO" id="GO:0016887">
    <property type="term" value="F:ATP hydrolysis activity"/>
    <property type="evidence" value="ECO:0007669"/>
    <property type="project" value="RHEA"/>
</dbReference>
<keyword evidence="3 9" id="KW-0347">Helicase</keyword>
<dbReference type="GO" id="GO:0003677">
    <property type="term" value="F:DNA binding"/>
    <property type="evidence" value="ECO:0007669"/>
    <property type="project" value="InterPro"/>
</dbReference>
<protein>
    <recommendedName>
        <fullName evidence="7">DNA 3'-5' helicase</fullName>
        <ecNumber evidence="7">5.6.2.4</ecNumber>
    </recommendedName>
</protein>
<evidence type="ECO:0000256" key="1">
    <source>
        <dbReference type="ARBA" id="ARBA00022741"/>
    </source>
</evidence>
<evidence type="ECO:0000256" key="7">
    <source>
        <dbReference type="ARBA" id="ARBA00034808"/>
    </source>
</evidence>
<dbReference type="GO" id="GO:0005829">
    <property type="term" value="C:cytosol"/>
    <property type="evidence" value="ECO:0007669"/>
    <property type="project" value="TreeGrafter"/>
</dbReference>
<dbReference type="PANTHER" id="PTHR11070:SF3">
    <property type="entry name" value="DNA 3'-5' HELICASE"/>
    <property type="match status" value="1"/>
</dbReference>
<feature type="domain" description="UvrD-like helicase ATP-binding" evidence="10">
    <location>
        <begin position="1"/>
        <end position="279"/>
    </location>
</feature>
<keyword evidence="12" id="KW-1185">Reference proteome</keyword>
<dbReference type="STRING" id="84035.SAMN05660742_114110"/>
<evidence type="ECO:0000256" key="8">
    <source>
        <dbReference type="ARBA" id="ARBA00048988"/>
    </source>
</evidence>
<dbReference type="PANTHER" id="PTHR11070">
    <property type="entry name" value="UVRD / RECB / PCRA DNA HELICASE FAMILY MEMBER"/>
    <property type="match status" value="1"/>
</dbReference>
<evidence type="ECO:0000256" key="5">
    <source>
        <dbReference type="ARBA" id="ARBA00023235"/>
    </source>
</evidence>
<gene>
    <name evidence="11" type="ORF">SAMN05660742_114110</name>
</gene>
<dbReference type="EMBL" id="FNZK01000014">
    <property type="protein sequence ID" value="SEJ71508.1"/>
    <property type="molecule type" value="Genomic_DNA"/>
</dbReference>
<dbReference type="InterPro" id="IPR027417">
    <property type="entry name" value="P-loop_NTPase"/>
</dbReference>
<reference evidence="11 12" key="1">
    <citation type="submission" date="2016-10" db="EMBL/GenBank/DDBJ databases">
        <authorList>
            <person name="de Groot N.N."/>
        </authorList>
    </citation>
    <scope>NUCLEOTIDE SEQUENCE [LARGE SCALE GENOMIC DNA]</scope>
    <source>
        <strain evidence="11 12">DSM 2179</strain>
    </source>
</reference>
<feature type="binding site" evidence="9">
    <location>
        <begin position="22"/>
        <end position="29"/>
    </location>
    <ligand>
        <name>ATP</name>
        <dbReference type="ChEBI" id="CHEBI:30616"/>
    </ligand>
</feature>
<evidence type="ECO:0000256" key="3">
    <source>
        <dbReference type="ARBA" id="ARBA00022806"/>
    </source>
</evidence>
<dbReference type="Proteomes" id="UP000199662">
    <property type="component" value="Unassembled WGS sequence"/>
</dbReference>
<accession>A0A1H7B211</accession>
<dbReference type="EC" id="5.6.2.4" evidence="7"/>
<evidence type="ECO:0000259" key="10">
    <source>
        <dbReference type="PROSITE" id="PS51198"/>
    </source>
</evidence>